<dbReference type="InterPro" id="IPR013189">
    <property type="entry name" value="Glyco_hydro_32_C"/>
</dbReference>
<comment type="catalytic activity">
    <reaction evidence="8">
        <text>Hydrolysis of terminal non-reducing beta-D-fructofuranoside residues in beta-D-fructofuranosides.</text>
        <dbReference type="EC" id="3.2.1.26"/>
    </reaction>
</comment>
<dbReference type="Gene3D" id="2.60.120.560">
    <property type="entry name" value="Exo-inulinase, domain 1"/>
    <property type="match status" value="1"/>
</dbReference>
<keyword evidence="6 8" id="KW-0326">Glycosidase</keyword>
<dbReference type="GO" id="GO:0005985">
    <property type="term" value="P:sucrose metabolic process"/>
    <property type="evidence" value="ECO:0007669"/>
    <property type="project" value="UniProtKB-UniPathway"/>
</dbReference>
<dbReference type="RefSeq" id="WP_068727570.1">
    <property type="nucleotide sequence ID" value="NZ_LSKU01000001.1"/>
</dbReference>
<comment type="similarity">
    <text evidence="2 8">Belongs to the glycosyl hydrolase 32 family.</text>
</comment>
<comment type="subcellular location">
    <subcellularLocation>
        <location evidence="9">Cytoplasm</location>
    </subcellularLocation>
</comment>
<evidence type="ECO:0000313" key="13">
    <source>
        <dbReference type="EMBL" id="KXG45055.1"/>
    </source>
</evidence>
<dbReference type="InterPro" id="IPR051214">
    <property type="entry name" value="GH32_Enzymes"/>
</dbReference>
<dbReference type="UniPathway" id="UPA00238"/>
<dbReference type="GO" id="GO:0004564">
    <property type="term" value="F:beta-fructofuranosidase activity"/>
    <property type="evidence" value="ECO:0007669"/>
    <property type="project" value="UniProtKB-EC"/>
</dbReference>
<dbReference type="PANTHER" id="PTHR43101">
    <property type="entry name" value="BETA-FRUCTOSIDASE"/>
    <property type="match status" value="1"/>
</dbReference>
<keyword evidence="9" id="KW-0963">Cytoplasm</keyword>
<dbReference type="OrthoDB" id="9759709at2"/>
<proteinExistence type="inferred from homology"/>
<evidence type="ECO:0000256" key="3">
    <source>
        <dbReference type="ARBA" id="ARBA00012758"/>
    </source>
</evidence>
<dbReference type="Pfam" id="PF08244">
    <property type="entry name" value="Glyco_hydro_32C"/>
    <property type="match status" value="1"/>
</dbReference>
<dbReference type="Proteomes" id="UP000070352">
    <property type="component" value="Unassembled WGS sequence"/>
</dbReference>
<evidence type="ECO:0000256" key="10">
    <source>
        <dbReference type="SAM" id="Coils"/>
    </source>
</evidence>
<evidence type="ECO:0000256" key="2">
    <source>
        <dbReference type="ARBA" id="ARBA00009902"/>
    </source>
</evidence>
<keyword evidence="5 8" id="KW-0378">Hydrolase</keyword>
<keyword evidence="14" id="KW-1185">Reference proteome</keyword>
<comment type="function">
    <text evidence="9">Enables the bacterium to metabolize sucrose as a sole carbon source.</text>
</comment>
<dbReference type="Gene3D" id="2.115.10.20">
    <property type="entry name" value="Glycosyl hydrolase domain, family 43"/>
    <property type="match status" value="1"/>
</dbReference>
<dbReference type="Pfam" id="PF00251">
    <property type="entry name" value="Glyco_hydro_32N"/>
    <property type="match status" value="1"/>
</dbReference>
<dbReference type="NCBIfam" id="TIGR01322">
    <property type="entry name" value="scrB_fam"/>
    <property type="match status" value="1"/>
</dbReference>
<feature type="domain" description="Glycosyl hydrolase family 32 N-terminal" evidence="11">
    <location>
        <begin position="32"/>
        <end position="335"/>
    </location>
</feature>
<feature type="domain" description="Glycosyl hydrolase family 32 C-terminal" evidence="12">
    <location>
        <begin position="338"/>
        <end position="489"/>
    </location>
</feature>
<sequence length="496" mass="57623">MVKNHKERLKEAQSALEKAREQVKDRYRLNYHIMAPANWINDPNGLIQWKGEYHVFYQHHPYDSKGGPIHWGHVKSKDLVYWEHLPIALAPGDEFDKNGCFSGSAVDHDGRLTLIYTGHNVLDEVADTFKKVQCLAESQDGIHFSKWEHNPIISVSPEDSSPHFRDPKVWRFRDKWYMVLGNQTNGLGRVILYNSEDLKNWRYQGVLAQSDGKLGYMFECPDFFELDGKFVLLFSPQGIKPEGDLYQNLYQNGYLTGEFDYETKQFHHGEFIELDKGFDFYAAQSFLDDKGRRIVIGWMNMWESKMPEQEDGWAGALTIPRELKVNSEGFLTMEPIEELQKLRKDRVSISYSTIKGIKRLENIKGDSLEIVAEFDLNEKRTANRFGLNVRCSEDGSEKTLIYFDVEENKMILDRNYSGQGEGGIRKAKLNRIDDNKIKMHFFIDRSSIELFVNNGEIVMTSRIYPDPESKFFEVFSEGGEVKLITLDSWTLDNIWN</sequence>
<dbReference type="InterPro" id="IPR006232">
    <property type="entry name" value="Suc6P_hydrolase"/>
</dbReference>
<evidence type="ECO:0000256" key="5">
    <source>
        <dbReference type="ARBA" id="ARBA00022801"/>
    </source>
</evidence>
<dbReference type="CDD" id="cd08996">
    <property type="entry name" value="GH32_FFase"/>
    <property type="match status" value="1"/>
</dbReference>
<evidence type="ECO:0000256" key="7">
    <source>
        <dbReference type="ARBA" id="ARBA00033367"/>
    </source>
</evidence>
<dbReference type="AlphaFoldDB" id="A0A135L7T7"/>
<name>A0A135L7T7_9BACI</name>
<comment type="pathway">
    <text evidence="1 9">Glycan biosynthesis; sucrose metabolism.</text>
</comment>
<dbReference type="InterPro" id="IPR023296">
    <property type="entry name" value="Glyco_hydro_beta-prop_sf"/>
</dbReference>
<dbReference type="STRING" id="1413211.U473_08545"/>
<evidence type="ECO:0000256" key="9">
    <source>
        <dbReference type="RuleBase" id="RU365015"/>
    </source>
</evidence>
<evidence type="ECO:0000256" key="8">
    <source>
        <dbReference type="RuleBase" id="RU362110"/>
    </source>
</evidence>
<dbReference type="InterPro" id="IPR013320">
    <property type="entry name" value="ConA-like_dom_sf"/>
</dbReference>
<protein>
    <recommendedName>
        <fullName evidence="4 8">Sucrose-6-phosphate hydrolase</fullName>
        <ecNumber evidence="3 8">3.2.1.26</ecNumber>
    </recommendedName>
    <alternativeName>
        <fullName evidence="7 9">Invertase</fullName>
    </alternativeName>
</protein>
<evidence type="ECO:0000259" key="12">
    <source>
        <dbReference type="Pfam" id="PF08244"/>
    </source>
</evidence>
<dbReference type="SUPFAM" id="SSF49899">
    <property type="entry name" value="Concanavalin A-like lectins/glucanases"/>
    <property type="match status" value="1"/>
</dbReference>
<dbReference type="InterPro" id="IPR001362">
    <property type="entry name" value="Glyco_hydro_32"/>
</dbReference>
<reference evidence="13 14" key="1">
    <citation type="submission" date="2016-02" db="EMBL/GenBank/DDBJ databases">
        <title>Draft Genome for Tepidibacillus decaturensis nov. sp. Strain Z9, an Anaerobic, Moderately Thermophilic and Heterotrophic Bacterium from Deep Subsurface of the Illinois Basin, USA.</title>
        <authorList>
            <person name="Dong Y."/>
            <person name="Chang J.Y."/>
            <person name="Sanford R."/>
            <person name="Fouke B.W."/>
        </authorList>
    </citation>
    <scope>NUCLEOTIDE SEQUENCE [LARGE SCALE GENOMIC DNA]</scope>
    <source>
        <strain evidence="13 14">Z9</strain>
    </source>
</reference>
<dbReference type="EMBL" id="LSKU01000001">
    <property type="protein sequence ID" value="KXG45055.1"/>
    <property type="molecule type" value="Genomic_DNA"/>
</dbReference>
<organism evidence="13 14">
    <name type="scientific">Tepidibacillus decaturensis</name>
    <dbReference type="NCBI Taxonomy" id="1413211"/>
    <lineage>
        <taxon>Bacteria</taxon>
        <taxon>Bacillati</taxon>
        <taxon>Bacillota</taxon>
        <taxon>Bacilli</taxon>
        <taxon>Bacillales</taxon>
        <taxon>Bacillaceae</taxon>
        <taxon>Tepidibacillus</taxon>
    </lineage>
</organism>
<gene>
    <name evidence="13" type="ORF">U473_08545</name>
</gene>
<dbReference type="EC" id="3.2.1.26" evidence="3 8"/>
<evidence type="ECO:0000256" key="6">
    <source>
        <dbReference type="ARBA" id="ARBA00023295"/>
    </source>
</evidence>
<feature type="coiled-coil region" evidence="10">
    <location>
        <begin position="2"/>
        <end position="29"/>
    </location>
</feature>
<dbReference type="SUPFAM" id="SSF75005">
    <property type="entry name" value="Arabinanase/levansucrase/invertase"/>
    <property type="match status" value="1"/>
</dbReference>
<comment type="caution">
    <text evidence="13">The sequence shown here is derived from an EMBL/GenBank/DDBJ whole genome shotgun (WGS) entry which is preliminary data.</text>
</comment>
<keyword evidence="10" id="KW-0175">Coiled coil</keyword>
<keyword evidence="9" id="KW-0119">Carbohydrate metabolism</keyword>
<dbReference type="PANTHER" id="PTHR43101:SF1">
    <property type="entry name" value="BETA-FRUCTOSIDASE"/>
    <property type="match status" value="1"/>
</dbReference>
<evidence type="ECO:0000256" key="1">
    <source>
        <dbReference type="ARBA" id="ARBA00004914"/>
    </source>
</evidence>
<dbReference type="SMART" id="SM00640">
    <property type="entry name" value="Glyco_32"/>
    <property type="match status" value="1"/>
</dbReference>
<evidence type="ECO:0000259" key="11">
    <source>
        <dbReference type="Pfam" id="PF00251"/>
    </source>
</evidence>
<evidence type="ECO:0000256" key="4">
    <source>
        <dbReference type="ARBA" id="ARBA00019623"/>
    </source>
</evidence>
<accession>A0A135L7T7</accession>
<evidence type="ECO:0000313" key="14">
    <source>
        <dbReference type="Proteomes" id="UP000070352"/>
    </source>
</evidence>
<dbReference type="GO" id="GO:0005737">
    <property type="term" value="C:cytoplasm"/>
    <property type="evidence" value="ECO:0007669"/>
    <property type="project" value="UniProtKB-SubCell"/>
</dbReference>
<dbReference type="InterPro" id="IPR013148">
    <property type="entry name" value="Glyco_hydro_32_N"/>
</dbReference>